<proteinExistence type="predicted"/>
<evidence type="ECO:0000313" key="2">
    <source>
        <dbReference type="RefSeq" id="XP_073792920.1"/>
    </source>
</evidence>
<reference evidence="2" key="1">
    <citation type="submission" date="2025-08" db="UniProtKB">
        <authorList>
            <consortium name="RefSeq"/>
        </authorList>
    </citation>
    <scope>IDENTIFICATION</scope>
    <source>
        <strain evidence="2">Tuebingen</strain>
        <tissue evidence="2">Fibroblasts and whole tissue</tissue>
    </source>
</reference>
<protein>
    <submittedName>
        <fullName evidence="2">Duodenase-1-like</fullName>
    </submittedName>
</protein>
<evidence type="ECO:0000313" key="1">
    <source>
        <dbReference type="Proteomes" id="UP000000437"/>
    </source>
</evidence>
<keyword evidence="1" id="KW-1185">Reference proteome</keyword>
<name>A0AC58IFA9_DANRE</name>
<dbReference type="RefSeq" id="XP_073792920.1">
    <property type="nucleotide sequence ID" value="XM_073936819.1"/>
</dbReference>
<dbReference type="Proteomes" id="UP000000437">
    <property type="component" value="Chromosome 22"/>
</dbReference>
<gene>
    <name evidence="2" type="primary">LOC141375005</name>
</gene>
<organism evidence="1 2">
    <name type="scientific">Danio rerio</name>
    <name type="common">Zebrafish</name>
    <name type="synonym">Brachydanio rerio</name>
    <dbReference type="NCBI Taxonomy" id="7955"/>
    <lineage>
        <taxon>Eukaryota</taxon>
        <taxon>Metazoa</taxon>
        <taxon>Chordata</taxon>
        <taxon>Craniata</taxon>
        <taxon>Vertebrata</taxon>
        <taxon>Euteleostomi</taxon>
        <taxon>Actinopterygii</taxon>
        <taxon>Neopterygii</taxon>
        <taxon>Teleostei</taxon>
        <taxon>Ostariophysi</taxon>
        <taxon>Cypriniformes</taxon>
        <taxon>Danionidae</taxon>
        <taxon>Danioninae</taxon>
        <taxon>Danio</taxon>
    </lineage>
</organism>
<accession>A0AC58IFA9</accession>
<sequence length="251" mass="27790">MTILIISLLLLVSLLPHLAFTAHVGIVDGREAKPHSRPYMVSVQYYEQHICGGSLITEEFVLTAAHCWKESDILMVVVGAHDLSKDKMYNSFEVASYLPHPDYNSNTLGNDIMLLKLKEKVRLSDNVGLISLPKDGEDVEADTHCSVAGWGTLWMNGPVSDRLMEAETVIMYDAECERRWGSDYVASKLICVYGYGGSCIGDSGGPLVCGATAVGVTSYSDHYLCNSRLLPNVYTRISAYLKWIHHKIENV</sequence>